<reference evidence="2 3" key="1">
    <citation type="journal article" date="2017" name="Gigascience">
        <title>Draft genome of the honey bee ectoparasitic mite, Tropilaelaps mercedesae, is shaped by the parasitic life history.</title>
        <authorList>
            <person name="Dong X."/>
            <person name="Armstrong S.D."/>
            <person name="Xia D."/>
            <person name="Makepeace B.L."/>
            <person name="Darby A.C."/>
            <person name="Kadowaki T."/>
        </authorList>
    </citation>
    <scope>NUCLEOTIDE SEQUENCE [LARGE SCALE GENOMIC DNA]</scope>
    <source>
        <strain evidence="2">Wuxi-XJTLU</strain>
    </source>
</reference>
<organism evidence="2 3">
    <name type="scientific">Tropilaelaps mercedesae</name>
    <dbReference type="NCBI Taxonomy" id="418985"/>
    <lineage>
        <taxon>Eukaryota</taxon>
        <taxon>Metazoa</taxon>
        <taxon>Ecdysozoa</taxon>
        <taxon>Arthropoda</taxon>
        <taxon>Chelicerata</taxon>
        <taxon>Arachnida</taxon>
        <taxon>Acari</taxon>
        <taxon>Parasitiformes</taxon>
        <taxon>Mesostigmata</taxon>
        <taxon>Gamasina</taxon>
        <taxon>Dermanyssoidea</taxon>
        <taxon>Laelapidae</taxon>
        <taxon>Tropilaelaps</taxon>
    </lineage>
</organism>
<keyword evidence="3" id="KW-1185">Reference proteome</keyword>
<feature type="region of interest" description="Disordered" evidence="1">
    <location>
        <begin position="296"/>
        <end position="369"/>
    </location>
</feature>
<comment type="caution">
    <text evidence="2">The sequence shown here is derived from an EMBL/GenBank/DDBJ whole genome shotgun (WGS) entry which is preliminary data.</text>
</comment>
<feature type="compositionally biased region" description="Polar residues" evidence="1">
    <location>
        <begin position="201"/>
        <end position="211"/>
    </location>
</feature>
<dbReference type="AlphaFoldDB" id="A0A1V9X5W9"/>
<gene>
    <name evidence="2" type="ORF">BIW11_12536</name>
</gene>
<dbReference type="InParanoid" id="A0A1V9X5W9"/>
<proteinExistence type="predicted"/>
<feature type="compositionally biased region" description="Basic and acidic residues" evidence="1">
    <location>
        <begin position="315"/>
        <end position="325"/>
    </location>
</feature>
<dbReference type="Proteomes" id="UP000192247">
    <property type="component" value="Unassembled WGS sequence"/>
</dbReference>
<sequence length="369" mass="41141">MEHEVVPVVLSPRTVRARRIAEAEKETHLNELASTLQEDLHREIFQKHADQADHAGGSDKTEFVNHYSRYLPSMRNPNVNMRHFQRDVHTPNLEELNIKKTSQVLISGMHGAPESGCSDSSPPRRYDTSPLYSPPGQNEAALPQTNNENAHAGLPQQKNPAKEFFDHESEEEQLATSINNEGATEKELPTSQAHEKRRGSRQISNRISNEQCCHRVREEEKHSTKVKDENTAERKLSTSHTHEKGSCTTQLLNRISDEQVKADDREAKGHNCCLKGSLPLPASPTGDGANVANVTKENEVSSRSETPSSSIELNCSKDHGKDAHSEYALLMGQKSEESPKPTALPLPPTDRRPSLRSSFRSSENTISEM</sequence>
<feature type="compositionally biased region" description="Basic and acidic residues" evidence="1">
    <location>
        <begin position="212"/>
        <end position="245"/>
    </location>
</feature>
<name>A0A1V9X5W9_9ACAR</name>
<feature type="region of interest" description="Disordered" evidence="1">
    <location>
        <begin position="108"/>
        <end position="246"/>
    </location>
</feature>
<evidence type="ECO:0000313" key="3">
    <source>
        <dbReference type="Proteomes" id="UP000192247"/>
    </source>
</evidence>
<evidence type="ECO:0000256" key="1">
    <source>
        <dbReference type="SAM" id="MobiDB-lite"/>
    </source>
</evidence>
<dbReference type="EMBL" id="MNPL01022640">
    <property type="protein sequence ID" value="OQR68999.1"/>
    <property type="molecule type" value="Genomic_DNA"/>
</dbReference>
<accession>A0A1V9X5W9</accession>
<protein>
    <submittedName>
        <fullName evidence="2">Uncharacterized protein</fullName>
    </submittedName>
</protein>
<evidence type="ECO:0000313" key="2">
    <source>
        <dbReference type="EMBL" id="OQR68999.1"/>
    </source>
</evidence>